<proteinExistence type="predicted"/>
<protein>
    <submittedName>
        <fullName evidence="2">Uncharacterized protein</fullName>
    </submittedName>
</protein>
<sequence length="123" mass="13165">MGLSVGKEMGGDGGVGIGLEGASVTKLERASARTSLFMGDEDERQGGEGEGSYQRRSRGKVQRVAAEEDNPGDTADSQGPTPGQARQREGLGGLLQMQVRRAGGERPWRERQQGVGRAPWQKR</sequence>
<dbReference type="IntAct" id="A0A1D6EEY7">
    <property type="interactions" value="3"/>
</dbReference>
<dbReference type="EMBL" id="CM007648">
    <property type="protein sequence ID" value="ONM18777.1"/>
    <property type="molecule type" value="Genomic_DNA"/>
</dbReference>
<feature type="region of interest" description="Disordered" evidence="1">
    <location>
        <begin position="1"/>
        <end position="123"/>
    </location>
</feature>
<dbReference type="PaxDb" id="4577-AC196719.3_FGP002"/>
<gene>
    <name evidence="2" type="ORF">ZEAMMB73_Zm00001d004362</name>
</gene>
<accession>A0A1D6EEY7</accession>
<evidence type="ECO:0000313" key="2">
    <source>
        <dbReference type="EMBL" id="ONM18777.1"/>
    </source>
</evidence>
<dbReference type="InParanoid" id="A0A1D6EEY7"/>
<evidence type="ECO:0000256" key="1">
    <source>
        <dbReference type="SAM" id="MobiDB-lite"/>
    </source>
</evidence>
<dbReference type="AlphaFoldDB" id="A0A1D6EEY7"/>
<name>A0A1D6EEY7_MAIZE</name>
<reference evidence="2" key="1">
    <citation type="submission" date="2015-12" db="EMBL/GenBank/DDBJ databases">
        <title>Update maize B73 reference genome by single molecule sequencing technologies.</title>
        <authorList>
            <consortium name="Maize Genome Sequencing Project"/>
            <person name="Ware D."/>
        </authorList>
    </citation>
    <scope>NUCLEOTIDE SEQUENCE [LARGE SCALE GENOMIC DNA]</scope>
    <source>
        <tissue evidence="2">Seedling</tissue>
    </source>
</reference>
<organism evidence="2">
    <name type="scientific">Zea mays</name>
    <name type="common">Maize</name>
    <dbReference type="NCBI Taxonomy" id="4577"/>
    <lineage>
        <taxon>Eukaryota</taxon>
        <taxon>Viridiplantae</taxon>
        <taxon>Streptophyta</taxon>
        <taxon>Embryophyta</taxon>
        <taxon>Tracheophyta</taxon>
        <taxon>Spermatophyta</taxon>
        <taxon>Magnoliopsida</taxon>
        <taxon>Liliopsida</taxon>
        <taxon>Poales</taxon>
        <taxon>Poaceae</taxon>
        <taxon>PACMAD clade</taxon>
        <taxon>Panicoideae</taxon>
        <taxon>Andropogonodae</taxon>
        <taxon>Andropogoneae</taxon>
        <taxon>Tripsacinae</taxon>
        <taxon>Zea</taxon>
    </lineage>
</organism>
<feature type="compositionally biased region" description="Basic and acidic residues" evidence="1">
    <location>
        <begin position="102"/>
        <end position="112"/>
    </location>
</feature>